<name>A0ABD5UM13_9EURY</name>
<evidence type="ECO:0000256" key="1">
    <source>
        <dbReference type="SAM" id="MobiDB-lite"/>
    </source>
</evidence>
<keyword evidence="2" id="KW-0472">Membrane</keyword>
<gene>
    <name evidence="3" type="ORF">ACFQEY_11170</name>
</gene>
<feature type="transmembrane region" description="Helical" evidence="2">
    <location>
        <begin position="34"/>
        <end position="58"/>
    </location>
</feature>
<evidence type="ECO:0000313" key="3">
    <source>
        <dbReference type="EMBL" id="MFC6889575.1"/>
    </source>
</evidence>
<accession>A0ABD5UM13</accession>
<proteinExistence type="predicted"/>
<dbReference type="AlphaFoldDB" id="A0ABD5UM13"/>
<dbReference type="EMBL" id="JBHSXI010000012">
    <property type="protein sequence ID" value="MFC6889575.1"/>
    <property type="molecule type" value="Genomic_DNA"/>
</dbReference>
<feature type="region of interest" description="Disordered" evidence="1">
    <location>
        <begin position="1"/>
        <end position="25"/>
    </location>
</feature>
<dbReference type="RefSeq" id="WP_379768509.1">
    <property type="nucleotide sequence ID" value="NZ_JBHSXI010000012.1"/>
</dbReference>
<evidence type="ECO:0000313" key="4">
    <source>
        <dbReference type="Proteomes" id="UP001596333"/>
    </source>
</evidence>
<dbReference type="Proteomes" id="UP001596333">
    <property type="component" value="Unassembled WGS sequence"/>
</dbReference>
<keyword evidence="2" id="KW-0812">Transmembrane</keyword>
<organism evidence="3 4">
    <name type="scientific">Halorubrum trueperi</name>
    <dbReference type="NCBI Taxonomy" id="2004704"/>
    <lineage>
        <taxon>Archaea</taxon>
        <taxon>Methanobacteriati</taxon>
        <taxon>Methanobacteriota</taxon>
        <taxon>Stenosarchaea group</taxon>
        <taxon>Halobacteria</taxon>
        <taxon>Halobacteriales</taxon>
        <taxon>Haloferacaceae</taxon>
        <taxon>Halorubrum</taxon>
    </lineage>
</organism>
<keyword evidence="4" id="KW-1185">Reference proteome</keyword>
<reference evidence="3 4" key="1">
    <citation type="journal article" date="2019" name="Int. J. Syst. Evol. Microbiol.">
        <title>The Global Catalogue of Microorganisms (GCM) 10K type strain sequencing project: providing services to taxonomists for standard genome sequencing and annotation.</title>
        <authorList>
            <consortium name="The Broad Institute Genomics Platform"/>
            <consortium name="The Broad Institute Genome Sequencing Center for Infectious Disease"/>
            <person name="Wu L."/>
            <person name="Ma J."/>
        </authorList>
    </citation>
    <scope>NUCLEOTIDE SEQUENCE [LARGE SCALE GENOMIC DNA]</scope>
    <source>
        <strain evidence="3 4">Y73</strain>
    </source>
</reference>
<keyword evidence="2" id="KW-1133">Transmembrane helix</keyword>
<protein>
    <recommendedName>
        <fullName evidence="5">Flagellin</fullName>
    </recommendedName>
</protein>
<sequence>MADVSVDPPDDDRLPSVGRSSGEDRLRDADRGQLLLVAGLVMAVSLVTLVVLLNASIYSENVATRGIESADGEALEVRAAAVDGTGTLIDATNRRQFDDYTATSDGVSAGIDALDGRLAEAYAGRGGVTHLEKTDDPGLREGRYLTGPVNDTTVVSEADRTRAFSVDVAVDGLPNASESTATDEALAVALNRSEANTTHEIYVYEPDDDSSAVAVATGVNGTDAIEACRLESVDKDRLSLDLTGGEIDGEPCPAVWPAELIDPDQPYATDQPYAIEFANADGRDVEATTTVLTDSVTSDTALQVTPAVYDATIDLRYRTADLRFETTIRVAPGEPDA</sequence>
<dbReference type="Pfam" id="PF23922">
    <property type="entry name" value="DUF7261"/>
    <property type="match status" value="1"/>
</dbReference>
<evidence type="ECO:0008006" key="5">
    <source>
        <dbReference type="Google" id="ProtNLM"/>
    </source>
</evidence>
<comment type="caution">
    <text evidence="3">The sequence shown here is derived from an EMBL/GenBank/DDBJ whole genome shotgun (WGS) entry which is preliminary data.</text>
</comment>
<evidence type="ECO:0000256" key="2">
    <source>
        <dbReference type="SAM" id="Phobius"/>
    </source>
</evidence>
<dbReference type="InterPro" id="IPR055685">
    <property type="entry name" value="DUF7261"/>
</dbReference>